<dbReference type="InterPro" id="IPR008271">
    <property type="entry name" value="Ser/Thr_kinase_AS"/>
</dbReference>
<evidence type="ECO:0000259" key="11">
    <source>
        <dbReference type="PROSITE" id="PS50011"/>
    </source>
</evidence>
<evidence type="ECO:0000313" key="13">
    <source>
        <dbReference type="Proteomes" id="UP000320735"/>
    </source>
</evidence>
<keyword evidence="13" id="KW-1185">Reference proteome</keyword>
<feature type="binding site" evidence="7">
    <location>
        <position position="130"/>
    </location>
    <ligand>
        <name>ATP</name>
        <dbReference type="ChEBI" id="CHEBI:30616"/>
    </ligand>
</feature>
<dbReference type="EC" id="2.7.11.1" evidence="1"/>
<dbReference type="Proteomes" id="UP000320735">
    <property type="component" value="Unassembled WGS sequence"/>
</dbReference>
<dbReference type="PANTHER" id="PTHR43289:SF6">
    <property type="entry name" value="SERINE_THREONINE-PROTEIN KINASE NEKL-3"/>
    <property type="match status" value="1"/>
</dbReference>
<feature type="region of interest" description="Disordered" evidence="9">
    <location>
        <begin position="813"/>
        <end position="844"/>
    </location>
</feature>
<feature type="compositionally biased region" description="Polar residues" evidence="9">
    <location>
        <begin position="913"/>
        <end position="928"/>
    </location>
</feature>
<reference evidence="12 13" key="1">
    <citation type="submission" date="2019-02" db="EMBL/GenBank/DDBJ databases">
        <title>Deep-cultivation of Planctomycetes and their phenomic and genomic characterization uncovers novel biology.</title>
        <authorList>
            <person name="Wiegand S."/>
            <person name="Jogler M."/>
            <person name="Boedeker C."/>
            <person name="Pinto D."/>
            <person name="Vollmers J."/>
            <person name="Rivas-Marin E."/>
            <person name="Kohn T."/>
            <person name="Peeters S.H."/>
            <person name="Heuer A."/>
            <person name="Rast P."/>
            <person name="Oberbeckmann S."/>
            <person name="Bunk B."/>
            <person name="Jeske O."/>
            <person name="Meyerdierks A."/>
            <person name="Storesund J.E."/>
            <person name="Kallscheuer N."/>
            <person name="Luecker S."/>
            <person name="Lage O.M."/>
            <person name="Pohl T."/>
            <person name="Merkel B.J."/>
            <person name="Hornburger P."/>
            <person name="Mueller R.-W."/>
            <person name="Bruemmer F."/>
            <person name="Labrenz M."/>
            <person name="Spormann A.M."/>
            <person name="Op Den Camp H."/>
            <person name="Overmann J."/>
            <person name="Amann R."/>
            <person name="Jetten M.S.M."/>
            <person name="Mascher T."/>
            <person name="Medema M.H."/>
            <person name="Devos D.P."/>
            <person name="Kaster A.-K."/>
            <person name="Ovreas L."/>
            <person name="Rohde M."/>
            <person name="Galperin M.Y."/>
            <person name="Jogler C."/>
        </authorList>
    </citation>
    <scope>NUCLEOTIDE SEQUENCE [LARGE SCALE GENOMIC DNA]</scope>
    <source>
        <strain evidence="12 13">CA54</strain>
    </source>
</reference>
<dbReference type="OrthoDB" id="6111975at2"/>
<dbReference type="Pfam" id="PF00069">
    <property type="entry name" value="Pkinase"/>
    <property type="match status" value="1"/>
</dbReference>
<keyword evidence="10" id="KW-1133">Transmembrane helix</keyword>
<dbReference type="FunFam" id="1.10.510.10:FF:000021">
    <property type="entry name" value="Serine/threonine protein kinase"/>
    <property type="match status" value="1"/>
</dbReference>
<dbReference type="Gene3D" id="3.30.200.20">
    <property type="entry name" value="Phosphorylase Kinase, domain 1"/>
    <property type="match status" value="1"/>
</dbReference>
<evidence type="ECO:0000256" key="6">
    <source>
        <dbReference type="ARBA" id="ARBA00022840"/>
    </source>
</evidence>
<dbReference type="CDD" id="cd14014">
    <property type="entry name" value="STKc_PknB_like"/>
    <property type="match status" value="1"/>
</dbReference>
<feature type="compositionally biased region" description="Polar residues" evidence="9">
    <location>
        <begin position="1541"/>
        <end position="1554"/>
    </location>
</feature>
<dbReference type="GO" id="GO:0005524">
    <property type="term" value="F:ATP binding"/>
    <property type="evidence" value="ECO:0007669"/>
    <property type="project" value="UniProtKB-UniRule"/>
</dbReference>
<evidence type="ECO:0000256" key="8">
    <source>
        <dbReference type="SAM" id="Coils"/>
    </source>
</evidence>
<name>A0A5C6BK97_9PLAN</name>
<dbReference type="InterPro" id="IPR011009">
    <property type="entry name" value="Kinase-like_dom_sf"/>
</dbReference>
<dbReference type="PROSITE" id="PS00107">
    <property type="entry name" value="PROTEIN_KINASE_ATP"/>
    <property type="match status" value="1"/>
</dbReference>
<evidence type="ECO:0000256" key="2">
    <source>
        <dbReference type="ARBA" id="ARBA00022527"/>
    </source>
</evidence>
<feature type="compositionally biased region" description="Polar residues" evidence="9">
    <location>
        <begin position="833"/>
        <end position="843"/>
    </location>
</feature>
<keyword evidence="3 12" id="KW-0808">Transferase</keyword>
<dbReference type="EMBL" id="SJPP01000001">
    <property type="protein sequence ID" value="TWU12097.1"/>
    <property type="molecule type" value="Genomic_DNA"/>
</dbReference>
<feature type="region of interest" description="Disordered" evidence="9">
    <location>
        <begin position="913"/>
        <end position="948"/>
    </location>
</feature>
<organism evidence="12 13">
    <name type="scientific">Symmachiella macrocystis</name>
    <dbReference type="NCBI Taxonomy" id="2527985"/>
    <lineage>
        <taxon>Bacteria</taxon>
        <taxon>Pseudomonadati</taxon>
        <taxon>Planctomycetota</taxon>
        <taxon>Planctomycetia</taxon>
        <taxon>Planctomycetales</taxon>
        <taxon>Planctomycetaceae</taxon>
        <taxon>Symmachiella</taxon>
    </lineage>
</organism>
<dbReference type="PROSITE" id="PS50011">
    <property type="entry name" value="PROTEIN_KINASE_DOM"/>
    <property type="match status" value="1"/>
</dbReference>
<accession>A0A5C6BK97</accession>
<keyword evidence="2" id="KW-0723">Serine/threonine-protein kinase</keyword>
<dbReference type="PANTHER" id="PTHR43289">
    <property type="entry name" value="MITOGEN-ACTIVATED PROTEIN KINASE KINASE KINASE 20-RELATED"/>
    <property type="match status" value="1"/>
</dbReference>
<protein>
    <recommendedName>
        <fullName evidence="1">non-specific serine/threonine protein kinase</fullName>
        <ecNumber evidence="1">2.7.11.1</ecNumber>
    </recommendedName>
</protein>
<dbReference type="GO" id="GO:0004674">
    <property type="term" value="F:protein serine/threonine kinase activity"/>
    <property type="evidence" value="ECO:0007669"/>
    <property type="project" value="UniProtKB-KW"/>
</dbReference>
<feature type="compositionally biased region" description="Low complexity" evidence="9">
    <location>
        <begin position="817"/>
        <end position="832"/>
    </location>
</feature>
<evidence type="ECO:0000256" key="10">
    <source>
        <dbReference type="SAM" id="Phobius"/>
    </source>
</evidence>
<dbReference type="SMART" id="SM00220">
    <property type="entry name" value="S_TKc"/>
    <property type="match status" value="1"/>
</dbReference>
<feature type="region of interest" description="Disordered" evidence="9">
    <location>
        <begin position="1528"/>
        <end position="1554"/>
    </location>
</feature>
<dbReference type="InterPro" id="IPR017441">
    <property type="entry name" value="Protein_kinase_ATP_BS"/>
</dbReference>
<evidence type="ECO:0000313" key="12">
    <source>
        <dbReference type="EMBL" id="TWU12097.1"/>
    </source>
</evidence>
<keyword evidence="10" id="KW-0812">Transmembrane</keyword>
<gene>
    <name evidence="12" type="primary">prkC_4</name>
    <name evidence="12" type="ORF">CA54_09150</name>
</gene>
<keyword evidence="6 7" id="KW-0067">ATP-binding</keyword>
<keyword evidence="10" id="KW-0472">Membrane</keyword>
<dbReference type="RefSeq" id="WP_146369610.1">
    <property type="nucleotide sequence ID" value="NZ_SJPP01000001.1"/>
</dbReference>
<evidence type="ECO:0000256" key="4">
    <source>
        <dbReference type="ARBA" id="ARBA00022741"/>
    </source>
</evidence>
<keyword evidence="8" id="KW-0175">Coiled coil</keyword>
<comment type="caution">
    <text evidence="12">The sequence shown here is derived from an EMBL/GenBank/DDBJ whole genome shotgun (WGS) entry which is preliminary data.</text>
</comment>
<feature type="transmembrane region" description="Helical" evidence="10">
    <location>
        <begin position="399"/>
        <end position="417"/>
    </location>
</feature>
<proteinExistence type="predicted"/>
<dbReference type="SUPFAM" id="SSF56112">
    <property type="entry name" value="Protein kinase-like (PK-like)"/>
    <property type="match status" value="1"/>
</dbReference>
<keyword evidence="5 12" id="KW-0418">Kinase</keyword>
<sequence length="1554" mass="173656">MNNHLTCDPNRIEQFLQQQLSDEEQAAFELHLDNCHACQLQLESSAASEDVWSGVQESLNSESQTSLDPISSEDDTFDHNTVLNLLAPTDDDRMIGRLGTYEVLGVIGSGGMGVVLKAFDASLNRYVAIKVLAPHLGNSGSARKRFSREAQAAAAVVHDNVIEVHGVADAEGLPYLVMPYVKGPSLQRRLDGEGPLALAEVLRIGMQAASGLAAAHAQGLVHRDVKPANILLADGIERVKLTDFGLARAADDASLTRTGIIAGTPQYMSPEQARGESFELRSDLFSLGSVLYTMCTGRAPFRAETSYGVLRRITDEEPRPIREINPNVPDWLCGIIAKLMSKQPDDRFKSASEVAKLLEECLAHVQQPTVVTLPVSQLSPQKESVPFAKRKKLIVRRKGIIAMLTVLAIGVLGMAFLQATEPPEISGRWHGEGWGQVSLKKIEPGKYQGTYTDTFGDEEGHIQLKWSRIERRLNGTWQEGKDRFGKISVRLVDKEVRGAWTTNRKSGINPGTPELADLLWTRKANTEKAETKNPLIGTWKLMVLKQDGGLEPHSDKAWVTFDNWKMTFEYEHEEDAEQFLYKLQSDNSFQFIPVNSLSLEETRGARYKLIDQNNLLLALSPKGEMKPPSTEPNPQHAHVTYLRFVRVQRKQEGTHSKAPDSNGMLRSMSVKFDRMEGSGETNKIDGNSITAELENPLIGVWQLAEPQKDGSLEPSKQKFSVTFDNWKMTCEYEHEEDTEYFLYNIEPRQTIQLTPVKSSSDEGTRGGRFKFIDHNNLWLAIAPKGEEKPPLSAEPNPKEDKALYLPLVRVDKEQKSAKSQQKPQSTTKPQTSGSKATESNGWNSGLEFSMPFHVRQAKAALHNAKSKLQKAKELHSRGFVTKEHLESLEKQVAILEEGVEASVAQFELFKKSGSGSAQENQPSQSPSSALEPKKNDLTDPVNQESSQWTDGKVLSETQVIKNGQTLRNNQKKVTVRFRVASAKTVKVTYPNDKHLKIWKLSSARSSDQISNFDDFSVQLSTEAERALKRFGIVDIPKAYLGKEIEVTGTVSATGLNLFANPDTIWFYHIVVKSLDQIRIVNSEGDGSGYFRRNDQSRYFRDRGDGVGVPYGYDPDLGPASGETKPLSDAIGEFNQRQKQHPNGKGQPPLTEDEVVASIRWAGMVKKPSDLSGKHLQQFREIAKKRSLPSDWRFEFVTELDGVGRERFEVWSIRLVLNRQNGKMYSHNVRTQHLWQLDLDGGKLNLPEPDASSLNIDAKPLTAAIHGFNQAHTKLNGIDQPPLTEREVIAAIRWWKILRNEVDATNGEFAALQDIADKRLFPTDAKFEITTHFQPGDGFDYFIWSVRLSLPKLVNAVPYPRYGITIRKQFIRSEEIDGGKVSWGPVAANGLQAGVKFEPHQKKYKVGQQVTPRFFYRYSGDQEIKVAFPRLMTRSYYGEIILDYSTHESIPLDQEKKPGGPVGWQRIPFKLGSQYDIRGLPIVLGDVERGDAKTVIRAMPGQSVRVRFVLTNYATHDSKPLQTGDIVFSMGQSKAEKKPNPAQKSQTPPRAKPSS</sequence>
<dbReference type="PROSITE" id="PS00108">
    <property type="entry name" value="PROTEIN_KINASE_ST"/>
    <property type="match status" value="1"/>
</dbReference>
<evidence type="ECO:0000256" key="7">
    <source>
        <dbReference type="PROSITE-ProRule" id="PRU10141"/>
    </source>
</evidence>
<dbReference type="InterPro" id="IPR000719">
    <property type="entry name" value="Prot_kinase_dom"/>
</dbReference>
<evidence type="ECO:0000256" key="9">
    <source>
        <dbReference type="SAM" id="MobiDB-lite"/>
    </source>
</evidence>
<dbReference type="Gene3D" id="1.10.510.10">
    <property type="entry name" value="Transferase(Phosphotransferase) domain 1"/>
    <property type="match status" value="1"/>
</dbReference>
<evidence type="ECO:0000256" key="3">
    <source>
        <dbReference type="ARBA" id="ARBA00022679"/>
    </source>
</evidence>
<evidence type="ECO:0000256" key="1">
    <source>
        <dbReference type="ARBA" id="ARBA00012513"/>
    </source>
</evidence>
<keyword evidence="4 7" id="KW-0547">Nucleotide-binding</keyword>
<feature type="domain" description="Protein kinase" evidence="11">
    <location>
        <begin position="101"/>
        <end position="362"/>
    </location>
</feature>
<feature type="coiled-coil region" evidence="8">
    <location>
        <begin position="854"/>
        <end position="905"/>
    </location>
</feature>
<evidence type="ECO:0000256" key="5">
    <source>
        <dbReference type="ARBA" id="ARBA00022777"/>
    </source>
</evidence>